<feature type="transmembrane region" description="Helical" evidence="1">
    <location>
        <begin position="71"/>
        <end position="89"/>
    </location>
</feature>
<reference evidence="2 3" key="2">
    <citation type="journal article" date="2016" name="Environ. Microbiol. Rep.">
        <title>Metagenomic evidence for the presence of phototrophic Gemmatimonadetes bacteria in diverse environments.</title>
        <authorList>
            <person name="Zeng Y."/>
            <person name="Baumbach J."/>
            <person name="Barbosa E.G."/>
            <person name="Azevedo V."/>
            <person name="Zhang C."/>
            <person name="Koblizek M."/>
        </authorList>
    </citation>
    <scope>NUCLEOTIDE SEQUENCE [LARGE SCALE GENOMIC DNA]</scope>
    <source>
        <strain evidence="2 3">AP64</strain>
    </source>
</reference>
<evidence type="ECO:0000313" key="3">
    <source>
        <dbReference type="Proteomes" id="UP000076404"/>
    </source>
</evidence>
<reference evidence="2 3" key="1">
    <citation type="journal article" date="2014" name="Proc. Natl. Acad. Sci. U.S.A.">
        <title>Functional type 2 photosynthetic reaction centers found in the rare bacterial phylum Gemmatimonadetes.</title>
        <authorList>
            <person name="Zeng Y."/>
            <person name="Feng F."/>
            <person name="Medova H."/>
            <person name="Dean J."/>
            <person name="Koblizek M."/>
        </authorList>
    </citation>
    <scope>NUCLEOTIDE SEQUENCE [LARGE SCALE GENOMIC DNA]</scope>
    <source>
        <strain evidence="2 3">AP64</strain>
    </source>
</reference>
<keyword evidence="1" id="KW-0472">Membrane</keyword>
<dbReference type="EMBL" id="CP011454">
    <property type="protein sequence ID" value="AMW05164.1"/>
    <property type="molecule type" value="Genomic_DNA"/>
</dbReference>
<dbReference type="AlphaFoldDB" id="A0A143BL46"/>
<dbReference type="OrthoDB" id="9836348at2"/>
<gene>
    <name evidence="2" type="ORF">GEMMAAP_10715</name>
</gene>
<dbReference type="eggNOG" id="ENOG5034B2S">
    <property type="taxonomic scope" value="Bacteria"/>
</dbReference>
<sequence length="173" mass="18300">MLDTLTTLFQPWADLYSASSWLPTVVIAVHVLTLFGGGGIAIAADRRVLRATPGSSEAFLAMAEDLHSTHGVVIGSLVGMVVSGVAMATADLGTFATSLVFWGKMACFAALIVNGILMNRTETVLLTNARNTIEMSVAGPEVTGPWAALRRHTWVSLVFWFAVVLLGVVVANI</sequence>
<evidence type="ECO:0000313" key="2">
    <source>
        <dbReference type="EMBL" id="AMW05164.1"/>
    </source>
</evidence>
<dbReference type="KEGG" id="gph:GEMMAAP_10715"/>
<proteinExistence type="predicted"/>
<evidence type="ECO:0008006" key="4">
    <source>
        <dbReference type="Google" id="ProtNLM"/>
    </source>
</evidence>
<keyword evidence="3" id="KW-1185">Reference proteome</keyword>
<organism evidence="2 3">
    <name type="scientific">Gemmatimonas phototrophica</name>
    <dbReference type="NCBI Taxonomy" id="1379270"/>
    <lineage>
        <taxon>Bacteria</taxon>
        <taxon>Pseudomonadati</taxon>
        <taxon>Gemmatimonadota</taxon>
        <taxon>Gemmatimonadia</taxon>
        <taxon>Gemmatimonadales</taxon>
        <taxon>Gemmatimonadaceae</taxon>
        <taxon>Gemmatimonas</taxon>
    </lineage>
</organism>
<feature type="transmembrane region" description="Helical" evidence="1">
    <location>
        <begin position="154"/>
        <end position="171"/>
    </location>
</feature>
<dbReference type="Proteomes" id="UP000076404">
    <property type="component" value="Chromosome"/>
</dbReference>
<feature type="transmembrane region" description="Helical" evidence="1">
    <location>
        <begin position="95"/>
        <end position="117"/>
    </location>
</feature>
<feature type="transmembrane region" description="Helical" evidence="1">
    <location>
        <begin position="20"/>
        <end position="44"/>
    </location>
</feature>
<keyword evidence="1" id="KW-0812">Transmembrane</keyword>
<accession>A0A143BL46</accession>
<dbReference type="STRING" id="1379270.GEMMAAP_10715"/>
<dbReference type="RefSeq" id="WP_026849753.1">
    <property type="nucleotide sequence ID" value="NZ_CP011454.1"/>
</dbReference>
<evidence type="ECO:0000256" key="1">
    <source>
        <dbReference type="SAM" id="Phobius"/>
    </source>
</evidence>
<keyword evidence="1" id="KW-1133">Transmembrane helix</keyword>
<name>A0A143BL46_9BACT</name>
<protein>
    <recommendedName>
        <fullName evidence="4">DUF1772 domain-containing protein</fullName>
    </recommendedName>
</protein>